<feature type="region of interest" description="Disordered" evidence="1">
    <location>
        <begin position="789"/>
        <end position="842"/>
    </location>
</feature>
<accession>A0A4P9ZWM8</accession>
<feature type="compositionally biased region" description="Polar residues" evidence="1">
    <location>
        <begin position="790"/>
        <end position="819"/>
    </location>
</feature>
<feature type="region of interest" description="Disordered" evidence="1">
    <location>
        <begin position="520"/>
        <end position="581"/>
    </location>
</feature>
<protein>
    <recommendedName>
        <fullName evidence="4">Myb-like domain-containing protein</fullName>
    </recommendedName>
</protein>
<reference evidence="3" key="1">
    <citation type="journal article" date="2018" name="Nat. Microbiol.">
        <title>Leveraging single-cell genomics to expand the fungal tree of life.</title>
        <authorList>
            <person name="Ahrendt S.R."/>
            <person name="Quandt C.A."/>
            <person name="Ciobanu D."/>
            <person name="Clum A."/>
            <person name="Salamov A."/>
            <person name="Andreopoulos B."/>
            <person name="Cheng J.F."/>
            <person name="Woyke T."/>
            <person name="Pelin A."/>
            <person name="Henrissat B."/>
            <person name="Reynolds N.K."/>
            <person name="Benny G.L."/>
            <person name="Smith M.E."/>
            <person name="James T.Y."/>
            <person name="Grigoriev I.V."/>
        </authorList>
    </citation>
    <scope>NUCLEOTIDE SEQUENCE [LARGE SCALE GENOMIC DNA]</scope>
    <source>
        <strain evidence="3">RSA 468</strain>
    </source>
</reference>
<dbReference type="Proteomes" id="UP000268162">
    <property type="component" value="Unassembled WGS sequence"/>
</dbReference>
<evidence type="ECO:0000256" key="1">
    <source>
        <dbReference type="SAM" id="MobiDB-lite"/>
    </source>
</evidence>
<proteinExistence type="predicted"/>
<organism evidence="2 3">
    <name type="scientific">Dimargaris cristalligena</name>
    <dbReference type="NCBI Taxonomy" id="215637"/>
    <lineage>
        <taxon>Eukaryota</taxon>
        <taxon>Fungi</taxon>
        <taxon>Fungi incertae sedis</taxon>
        <taxon>Zoopagomycota</taxon>
        <taxon>Kickxellomycotina</taxon>
        <taxon>Dimargaritomycetes</taxon>
        <taxon>Dimargaritales</taxon>
        <taxon>Dimargaritaceae</taxon>
        <taxon>Dimargaris</taxon>
    </lineage>
</organism>
<evidence type="ECO:0000313" key="3">
    <source>
        <dbReference type="Proteomes" id="UP000268162"/>
    </source>
</evidence>
<dbReference type="AlphaFoldDB" id="A0A4P9ZWM8"/>
<sequence>MVKNRKRLAALKRRLEKAHPYHRKGQPSAHPSKKAAVSKTVRPSQAVSAITPQLSQPARSATKRPHLRNSPNGKDTLMAPENLYVASPVRRSSQSPGVVEGAGIWRVTGLPPVPNSQLPTTIIFSDSEDRPSFDHIPTTGHPISYSAANISTGSPGRPATTPIGLQRQLPLSLRPIPASALTSISTVGRATMVPFRNEDFDLLSTLATQCIQSMAIVLDEVFPITTGQSLTASNRQRVQLRWKQAPRSPAWTYVIRDFHTFFSFASLTFSITDTQFIPDSVVAHLKYPTQPEHRQFAQQAVLLGNVCLFMRSVFFGFIQLRPAVPRGDCSWGVTIDRESYQTFTRGPGAPSPGSLLPGRSLARFRAATLRFYDRVIVPAGRPVDAQLAHVVFAMCLWSVIMEELLPKDRGFDAGALEQLKVRCQAALARISEGPEGNRAPTFNCRDTIDHLILDFSARLTDAPLAKLLAEYDWVMISQTIYRFISGILDHVSVSSINHPEDRVPAENTPSPAAVAATGTAIESNPRLSSASPTKSPSAPEHIPNDPLRNTQPPLRTPPDPNPPSEPYSPVQGGGDPEVSDISDVETEINSPLPDADHQVFLALDARLIRQLSRWSEAQLRNATRTIEPLVPFRKYPASLQRNNSAPLTKTPFHLRSDEELARANTLVEVVPPPISPQLNGRDPGQSPQIERHVSEPTPQATTTTTTTSSSPASSSTAATDTVPHYEPQPAKVRRSVCFAPRAVLVEERLDPSPARKYPPLQLRGTPHLRALPGSRSYRNMSDVSIDVISTRPSSADPTSPTSLRPNPDWNSLSVPSSSRPGGGESWYPSTSNPEVSYPPVNLQQHENGIPCYPPTRRRGTHMEWTEGEVAALEEGIRRHGSHWTAIVDDFGGKGRISHVLAARKQPHLKDKARTIRNHRIRFGTRPRDSWSHE</sequence>
<feature type="region of interest" description="Disordered" evidence="1">
    <location>
        <begin position="750"/>
        <end position="776"/>
    </location>
</feature>
<evidence type="ECO:0008006" key="4">
    <source>
        <dbReference type="Google" id="ProtNLM"/>
    </source>
</evidence>
<feature type="compositionally biased region" description="Pro residues" evidence="1">
    <location>
        <begin position="554"/>
        <end position="566"/>
    </location>
</feature>
<keyword evidence="3" id="KW-1185">Reference proteome</keyword>
<dbReference type="GO" id="GO:0010833">
    <property type="term" value="P:telomere maintenance via telomere lengthening"/>
    <property type="evidence" value="ECO:0007669"/>
    <property type="project" value="TreeGrafter"/>
</dbReference>
<dbReference type="PANTHER" id="PTHR47807:SF1">
    <property type="entry name" value="PROTEIN TBF1"/>
    <property type="match status" value="1"/>
</dbReference>
<feature type="compositionally biased region" description="Basic residues" evidence="1">
    <location>
        <begin position="13"/>
        <end position="25"/>
    </location>
</feature>
<dbReference type="PANTHER" id="PTHR47807">
    <property type="entry name" value="PROTEIN TBF1"/>
    <property type="match status" value="1"/>
</dbReference>
<feature type="region of interest" description="Disordered" evidence="1">
    <location>
        <begin position="671"/>
        <end position="728"/>
    </location>
</feature>
<evidence type="ECO:0000313" key="2">
    <source>
        <dbReference type="EMBL" id="RKP38076.1"/>
    </source>
</evidence>
<dbReference type="GO" id="GO:0003691">
    <property type="term" value="F:double-stranded telomeric DNA binding"/>
    <property type="evidence" value="ECO:0007669"/>
    <property type="project" value="TreeGrafter"/>
</dbReference>
<name>A0A4P9ZWM8_9FUNG</name>
<dbReference type="CDD" id="cd11660">
    <property type="entry name" value="SANT_TRF"/>
    <property type="match status" value="1"/>
</dbReference>
<feature type="region of interest" description="Disordered" evidence="1">
    <location>
        <begin position="13"/>
        <end position="79"/>
    </location>
</feature>
<feature type="compositionally biased region" description="Low complexity" evidence="1">
    <location>
        <begin position="696"/>
        <end position="719"/>
    </location>
</feature>
<feature type="compositionally biased region" description="Low complexity" evidence="1">
    <location>
        <begin position="528"/>
        <end position="539"/>
    </location>
</feature>
<feature type="compositionally biased region" description="Polar residues" evidence="1">
    <location>
        <begin position="41"/>
        <end position="59"/>
    </location>
</feature>
<dbReference type="InterPro" id="IPR052833">
    <property type="entry name" value="Telomeric_DNA-bd_trans-reg"/>
</dbReference>
<gene>
    <name evidence="2" type="ORF">BJ085DRAFT_27789</name>
</gene>
<dbReference type="Gene3D" id="1.10.10.60">
    <property type="entry name" value="Homeodomain-like"/>
    <property type="match status" value="1"/>
</dbReference>
<dbReference type="EMBL" id="ML002407">
    <property type="protein sequence ID" value="RKP38076.1"/>
    <property type="molecule type" value="Genomic_DNA"/>
</dbReference>